<evidence type="ECO:0000313" key="2">
    <source>
        <dbReference type="EMBL" id="CAE6497168.1"/>
    </source>
</evidence>
<dbReference type="EMBL" id="CAJMWY010001088">
    <property type="protein sequence ID" value="CAE6458463.1"/>
    <property type="molecule type" value="Genomic_DNA"/>
</dbReference>
<gene>
    <name evidence="2" type="ORF">RDB_LOCUS148327</name>
    <name evidence="1" type="ORF">RDB_LOCUS65245</name>
</gene>
<accession>A0A8H3CSH2</accession>
<proteinExistence type="predicted"/>
<organism evidence="2 3">
    <name type="scientific">Rhizoctonia solani</name>
    <dbReference type="NCBI Taxonomy" id="456999"/>
    <lineage>
        <taxon>Eukaryota</taxon>
        <taxon>Fungi</taxon>
        <taxon>Dikarya</taxon>
        <taxon>Basidiomycota</taxon>
        <taxon>Agaricomycotina</taxon>
        <taxon>Agaricomycetes</taxon>
        <taxon>Cantharellales</taxon>
        <taxon>Ceratobasidiaceae</taxon>
        <taxon>Rhizoctonia</taxon>
    </lineage>
</organism>
<dbReference type="Proteomes" id="UP000663888">
    <property type="component" value="Unassembled WGS sequence"/>
</dbReference>
<reference evidence="2" key="1">
    <citation type="submission" date="2021-01" db="EMBL/GenBank/DDBJ databases">
        <authorList>
            <person name="Kaushik A."/>
        </authorList>
    </citation>
    <scope>NUCLEOTIDE SEQUENCE</scope>
    <source>
        <strain evidence="2">AG4-R118</strain>
        <strain evidence="1">AG4-RS23</strain>
    </source>
</reference>
<sequence length="122" mass="14060">MHTVHLRRLVNKSRCRARLALGRPPIVVYGPSQSWDSPHQHAHQRGGVCLRVVWFLVGGVAVVCWTEKLGTKQHGWLPWEAKEWHKSHEKKMEHLQHVISCHGAQWAAMHKDRASSSKEKKL</sequence>
<protein>
    <submittedName>
        <fullName evidence="2">Uncharacterized protein</fullName>
    </submittedName>
</protein>
<dbReference type="AlphaFoldDB" id="A0A8H3CSH2"/>
<comment type="caution">
    <text evidence="2">The sequence shown here is derived from an EMBL/GenBank/DDBJ whole genome shotgun (WGS) entry which is preliminary data.</text>
</comment>
<name>A0A8H3CSH2_9AGAM</name>
<evidence type="ECO:0000313" key="1">
    <source>
        <dbReference type="EMBL" id="CAE6458463.1"/>
    </source>
</evidence>
<evidence type="ECO:0000313" key="3">
    <source>
        <dbReference type="Proteomes" id="UP000663888"/>
    </source>
</evidence>
<dbReference type="Proteomes" id="UP000663861">
    <property type="component" value="Unassembled WGS sequence"/>
</dbReference>
<dbReference type="EMBL" id="CAJMWX010001580">
    <property type="protein sequence ID" value="CAE6497168.1"/>
    <property type="molecule type" value="Genomic_DNA"/>
</dbReference>